<dbReference type="AlphaFoldDB" id="A0A072MZZ0"/>
<name>A0A072MZZ0_9GAMM</name>
<accession>A0A072MZZ0</accession>
<sequence>MSSPLVYAIFAFAFIALSVFYLFFYRNWRRQRELQQPFPETWRKLLHETVPFYASLHSSLKKRFEEHVQLFIAEKDFYGCDGFEVDDTVRVTIAGHACLLVLERPFSTYDEVRSILVYPDIYRVQSPQHDGMIVHMNEQVRAGEASSRGQVVLAWTECEEAASKSAGAHNVILHEFAHQLDYLDGTADGAPPLSGEFADQWQQTMSRAYENLRQSLRHHSHSWLDPYGATQPAEFFAVLTEAFFQQPEHIHKAQPDVFDALKNYYRMDPRDFRH</sequence>
<organism evidence="2 3">
    <name type="scientific">Marinobacter nitratireducens</name>
    <dbReference type="NCBI Taxonomy" id="1137280"/>
    <lineage>
        <taxon>Bacteria</taxon>
        <taxon>Pseudomonadati</taxon>
        <taxon>Pseudomonadota</taxon>
        <taxon>Gammaproteobacteria</taxon>
        <taxon>Pseudomonadales</taxon>
        <taxon>Marinobacteraceae</taxon>
        <taxon>Marinobacter</taxon>
    </lineage>
</organism>
<keyword evidence="1" id="KW-0812">Transmembrane</keyword>
<dbReference type="Gene3D" id="3.40.390.10">
    <property type="entry name" value="Collagenase (Catalytic Domain)"/>
    <property type="match status" value="1"/>
</dbReference>
<dbReference type="STRING" id="1137280.D777_02147"/>
<evidence type="ECO:0000256" key="1">
    <source>
        <dbReference type="SAM" id="Phobius"/>
    </source>
</evidence>
<evidence type="ECO:0008006" key="4">
    <source>
        <dbReference type="Google" id="ProtNLM"/>
    </source>
</evidence>
<dbReference type="InterPro" id="IPR042252">
    <property type="entry name" value="MtfA_N"/>
</dbReference>
<dbReference type="OrthoDB" id="9786424at2"/>
<dbReference type="InterPro" id="IPR010384">
    <property type="entry name" value="MtfA_fam"/>
</dbReference>
<evidence type="ECO:0000313" key="3">
    <source>
        <dbReference type="Proteomes" id="UP000035057"/>
    </source>
</evidence>
<dbReference type="Gene3D" id="1.10.472.150">
    <property type="entry name" value="Glucose-regulated metallo-peptidase M90, N-terminal domain"/>
    <property type="match status" value="1"/>
</dbReference>
<dbReference type="Proteomes" id="UP000035057">
    <property type="component" value="Unassembled WGS sequence"/>
</dbReference>
<gene>
    <name evidence="2" type="ORF">D777_02147</name>
</gene>
<dbReference type="InterPro" id="IPR024079">
    <property type="entry name" value="MetalloPept_cat_dom_sf"/>
</dbReference>
<keyword evidence="1" id="KW-0472">Membrane</keyword>
<feature type="transmembrane region" description="Helical" evidence="1">
    <location>
        <begin position="6"/>
        <end position="25"/>
    </location>
</feature>
<reference evidence="2 3" key="1">
    <citation type="submission" date="2012-12" db="EMBL/GenBank/DDBJ databases">
        <title>Genome assembly of Marinobacter sp. AK21.</title>
        <authorList>
            <person name="Khatri I."/>
            <person name="Kumar R."/>
            <person name="Vaidya B."/>
            <person name="Subramanian S."/>
            <person name="Pinnaka A."/>
        </authorList>
    </citation>
    <scope>NUCLEOTIDE SEQUENCE [LARGE SCALE GENOMIC DNA]</scope>
    <source>
        <strain evidence="2 3">AK21</strain>
    </source>
</reference>
<dbReference type="CDD" id="cd20169">
    <property type="entry name" value="Peptidase_M90_mtfA"/>
    <property type="match status" value="1"/>
</dbReference>
<dbReference type="RefSeq" id="WP_036131484.1">
    <property type="nucleotide sequence ID" value="NZ_ANIE01000006.1"/>
</dbReference>
<dbReference type="SUPFAM" id="SSF55486">
    <property type="entry name" value="Metalloproteases ('zincins'), catalytic domain"/>
    <property type="match status" value="1"/>
</dbReference>
<evidence type="ECO:0000313" key="2">
    <source>
        <dbReference type="EMBL" id="KEF30994.1"/>
    </source>
</evidence>
<dbReference type="GO" id="GO:0005829">
    <property type="term" value="C:cytosol"/>
    <property type="evidence" value="ECO:0007669"/>
    <property type="project" value="TreeGrafter"/>
</dbReference>
<dbReference type="PANTHER" id="PTHR30164:SF2">
    <property type="entry name" value="PROTEIN MTFA"/>
    <property type="match status" value="1"/>
</dbReference>
<comment type="caution">
    <text evidence="2">The sequence shown here is derived from an EMBL/GenBank/DDBJ whole genome shotgun (WGS) entry which is preliminary data.</text>
</comment>
<keyword evidence="3" id="KW-1185">Reference proteome</keyword>
<dbReference type="EMBL" id="ANIE01000006">
    <property type="protein sequence ID" value="KEF30994.1"/>
    <property type="molecule type" value="Genomic_DNA"/>
</dbReference>
<protein>
    <recommendedName>
        <fullName evidence="4">Inner membrane protein</fullName>
    </recommendedName>
</protein>
<dbReference type="GO" id="GO:0004177">
    <property type="term" value="F:aminopeptidase activity"/>
    <property type="evidence" value="ECO:0007669"/>
    <property type="project" value="TreeGrafter"/>
</dbReference>
<dbReference type="PANTHER" id="PTHR30164">
    <property type="entry name" value="MTFA PEPTIDASE"/>
    <property type="match status" value="1"/>
</dbReference>
<dbReference type="Pfam" id="PF06167">
    <property type="entry name" value="Peptidase_M90"/>
    <property type="match status" value="1"/>
</dbReference>
<dbReference type="PATRIC" id="fig|1137280.3.peg.1962"/>
<proteinExistence type="predicted"/>
<dbReference type="GO" id="GO:0008237">
    <property type="term" value="F:metallopeptidase activity"/>
    <property type="evidence" value="ECO:0007669"/>
    <property type="project" value="InterPro"/>
</dbReference>
<keyword evidence="1" id="KW-1133">Transmembrane helix</keyword>